<evidence type="ECO:0000256" key="1">
    <source>
        <dbReference type="ARBA" id="ARBA00023015"/>
    </source>
</evidence>
<dbReference type="InterPro" id="IPR036388">
    <property type="entry name" value="WH-like_DNA-bd_sf"/>
</dbReference>
<evidence type="ECO:0000256" key="4">
    <source>
        <dbReference type="SAM" id="MobiDB-lite"/>
    </source>
</evidence>
<gene>
    <name evidence="6" type="ORF">KTC_18220</name>
</gene>
<keyword evidence="1" id="KW-0805">Transcription regulation</keyword>
<dbReference type="Pfam" id="PF25873">
    <property type="entry name" value="WHD_MalT"/>
    <property type="match status" value="1"/>
</dbReference>
<dbReference type="GO" id="GO:0006355">
    <property type="term" value="P:regulation of DNA-templated transcription"/>
    <property type="evidence" value="ECO:0007669"/>
    <property type="project" value="InterPro"/>
</dbReference>
<organism evidence="6">
    <name type="scientific">Thermosporothrix sp. COM3</name>
    <dbReference type="NCBI Taxonomy" id="2490863"/>
    <lineage>
        <taxon>Bacteria</taxon>
        <taxon>Bacillati</taxon>
        <taxon>Chloroflexota</taxon>
        <taxon>Ktedonobacteria</taxon>
        <taxon>Ktedonobacterales</taxon>
        <taxon>Thermosporotrichaceae</taxon>
        <taxon>Thermosporothrix</taxon>
    </lineage>
</organism>
<dbReference type="InterPro" id="IPR000792">
    <property type="entry name" value="Tscrpt_reg_LuxR_C"/>
</dbReference>
<dbReference type="GO" id="GO:0003677">
    <property type="term" value="F:DNA binding"/>
    <property type="evidence" value="ECO:0007669"/>
    <property type="project" value="UniProtKB-KW"/>
</dbReference>
<dbReference type="AlphaFoldDB" id="A0A455SIA9"/>
<dbReference type="InterPro" id="IPR041617">
    <property type="entry name" value="TPR_MalT"/>
</dbReference>
<proteinExistence type="predicted"/>
<dbReference type="PROSITE" id="PS00622">
    <property type="entry name" value="HTH_LUXR_1"/>
    <property type="match status" value="1"/>
</dbReference>
<dbReference type="Pfam" id="PF00196">
    <property type="entry name" value="GerE"/>
    <property type="match status" value="1"/>
</dbReference>
<feature type="domain" description="HTH luxR-type" evidence="5">
    <location>
        <begin position="974"/>
        <end position="1039"/>
    </location>
</feature>
<dbReference type="SMART" id="SM00421">
    <property type="entry name" value="HTH_LUXR"/>
    <property type="match status" value="1"/>
</dbReference>
<dbReference type="Gene3D" id="3.40.50.300">
    <property type="entry name" value="P-loop containing nucleotide triphosphate hydrolases"/>
    <property type="match status" value="1"/>
</dbReference>
<reference evidence="6" key="1">
    <citation type="submission" date="2018-12" db="EMBL/GenBank/DDBJ databases">
        <title>Novel natural products biosynthetic potential of the class Ktedonobacteria.</title>
        <authorList>
            <person name="Zheng Y."/>
            <person name="Saitou A."/>
            <person name="Wang C.M."/>
            <person name="Toyoda A."/>
            <person name="Minakuchi Y."/>
            <person name="Sekiguchi Y."/>
            <person name="Ueda K."/>
            <person name="Takano H."/>
            <person name="Sakai Y."/>
            <person name="Yokota A."/>
            <person name="Yabe S."/>
        </authorList>
    </citation>
    <scope>NUCLEOTIDE SEQUENCE</scope>
    <source>
        <strain evidence="6">COM3</strain>
    </source>
</reference>
<accession>A0A455SIA9</accession>
<dbReference type="PROSITE" id="PS50043">
    <property type="entry name" value="HTH_LUXR_2"/>
    <property type="match status" value="1"/>
</dbReference>
<dbReference type="CDD" id="cd06170">
    <property type="entry name" value="LuxR_C_like"/>
    <property type="match status" value="1"/>
</dbReference>
<feature type="region of interest" description="Disordered" evidence="4">
    <location>
        <begin position="110"/>
        <end position="134"/>
    </location>
</feature>
<evidence type="ECO:0000256" key="2">
    <source>
        <dbReference type="ARBA" id="ARBA00023125"/>
    </source>
</evidence>
<dbReference type="PRINTS" id="PR00038">
    <property type="entry name" value="HTHLUXR"/>
</dbReference>
<dbReference type="PANTHER" id="PTHR44688:SF16">
    <property type="entry name" value="DNA-BINDING TRANSCRIPTIONAL ACTIVATOR DEVR_DOSR"/>
    <property type="match status" value="1"/>
</dbReference>
<dbReference type="SUPFAM" id="SSF46894">
    <property type="entry name" value="C-terminal effector domain of the bipartite response regulators"/>
    <property type="match status" value="1"/>
</dbReference>
<dbReference type="PANTHER" id="PTHR44688">
    <property type="entry name" value="DNA-BINDING TRANSCRIPTIONAL ACTIVATOR DEVR_DOSR"/>
    <property type="match status" value="1"/>
</dbReference>
<dbReference type="InterPro" id="IPR011990">
    <property type="entry name" value="TPR-like_helical_dom_sf"/>
</dbReference>
<evidence type="ECO:0000256" key="3">
    <source>
        <dbReference type="ARBA" id="ARBA00023163"/>
    </source>
</evidence>
<dbReference type="Gene3D" id="1.25.40.10">
    <property type="entry name" value="Tetratricopeptide repeat domain"/>
    <property type="match status" value="1"/>
</dbReference>
<evidence type="ECO:0000259" key="5">
    <source>
        <dbReference type="PROSITE" id="PS50043"/>
    </source>
</evidence>
<dbReference type="EMBL" id="AP019376">
    <property type="protein sequence ID" value="BBH87071.1"/>
    <property type="molecule type" value="Genomic_DNA"/>
</dbReference>
<dbReference type="Pfam" id="PF17874">
    <property type="entry name" value="TPR_MalT"/>
    <property type="match status" value="1"/>
</dbReference>
<dbReference type="SUPFAM" id="SSF52540">
    <property type="entry name" value="P-loop containing nucleoside triphosphate hydrolases"/>
    <property type="match status" value="1"/>
</dbReference>
<evidence type="ECO:0000313" key="6">
    <source>
        <dbReference type="EMBL" id="BBH87071.1"/>
    </source>
</evidence>
<dbReference type="InterPro" id="IPR027417">
    <property type="entry name" value="P-loop_NTPase"/>
</dbReference>
<keyword evidence="2" id="KW-0238">DNA-binding</keyword>
<dbReference type="InterPro" id="IPR059106">
    <property type="entry name" value="WHD_MalT"/>
</dbReference>
<dbReference type="InterPro" id="IPR016032">
    <property type="entry name" value="Sig_transdc_resp-reg_C-effctor"/>
</dbReference>
<keyword evidence="3" id="KW-0804">Transcription</keyword>
<dbReference type="Gene3D" id="1.10.10.10">
    <property type="entry name" value="Winged helix-like DNA-binding domain superfamily/Winged helix DNA-binding domain"/>
    <property type="match status" value="1"/>
</dbReference>
<sequence length="1043" mass="117596">MPRYIPYQIKWSEQNQRYEFLLDGLSGSWALTSEWLEQIPSFSFQSRSGSHYTARKETKQRGGTYWCGYRRMQERIIKRYIGKSSDLSLSLLEDIAHSFAKPSRPALLSSSAESQSFPKLERQTNRLRAPSRTTSRRASFPLLLSKLSPPRLSPQLVERSRLLTRLNEALSHPITLIQAPAGFGKTTAVLQWMNRRHRTATIAWVSLDTQDNDLHRFWRSIIAACQSLNESIGRAALAQLSAITRPPFEQISIEVILTHFINDLAQQKQGGLLILDDYHAITEPAIHKTLAFFCDHLPPCWQILLITRSTPPLPLLRWRTRGELAELSPSDLRFSAEETAAFLHQAGLPDEAIASLESTLNGWAVGLHLLALAQQGQPLPDKSPLPSLRDEMLPTQALLDYVVTEILQAQPEDLQLFLLQTSILRRFTTPLCNAVTGKEDGALLLGRLEREGLFLEALGDTGGQNQWYRYHPLFSEALWAEANRRLGEETLHALSLQASHWYEQHSLLPEAIEAALQAHDMERTVLLLEQAIQEDHLPDPRTLLRWLAQIPVPLLSAHPRICFSYATALQFSQELPPSEATETQVDTLLQLAENTWDDQDEHPSLGMVFAFRALRALTQGAVASAIVYAHQGLHFFSEHRPHDPGQGWHGVCLALAGIGSMQAGYFAEAKQWYQEAYTHALATENRPFARRMILLSGWCMLALGELHLAQAYFQQALSDAREQKQYEDAISALLGRARLSFEWNDLPTAEQQLEEAVSLTHHYTAGWNEQATITLALLQHARGQTRAAQQQLVALLAQLQATPSLATWQDPFDIHIWLTRLYLQTGDVPNAIHNMELLRRSEPAFSSSQRLEMEILQARLLLAENKVQDALACLACILPLVREQQLLYHLLEIHILSAQAYRKIKQPQKARHSLYTALSLAYQEGFIHLFLAEGEPLLRLIRALLPALREKAVKAYARTIVHASAAASKHNASSNMLVESLSPQEQRVLGLLAAGYTNPEIALELIVSVNTVKDHVKHIYQKLGVNNRLQASEIARRLHLNTH</sequence>
<name>A0A455SIA9_9CHLR</name>
<protein>
    <recommendedName>
        <fullName evidence="5">HTH luxR-type domain-containing protein</fullName>
    </recommendedName>
</protein>
<dbReference type="SUPFAM" id="SSF48452">
    <property type="entry name" value="TPR-like"/>
    <property type="match status" value="1"/>
</dbReference>